<gene>
    <name evidence="1" type="ORF">FNV43_RR04469</name>
</gene>
<dbReference type="AlphaFoldDB" id="A0A8K0MQ39"/>
<protein>
    <submittedName>
        <fullName evidence="1">Uncharacterized protein</fullName>
    </submittedName>
</protein>
<dbReference type="EMBL" id="VOIH02000002">
    <property type="protein sequence ID" value="KAF3454024.1"/>
    <property type="molecule type" value="Genomic_DNA"/>
</dbReference>
<sequence>MGAKLSCYGCFSTLPKEEYYYGNHQSLKSSTAISVTDFLKPKCSWTEKKKKKEMEQKEEHEYYQQLTTVKDVVTLEEWFLASPGAGDYCSRSRGREFYALKHLSNKIYPSFARDYSADFTSEPRDTTSTISLERLLEMEEIDHSDQEMGVISTLSTCQSGKQKKRVSFKLPQDSDIIIFHSPAFDCKDY</sequence>
<name>A0A8K0MQ39_9ROSA</name>
<keyword evidence="2" id="KW-1185">Reference proteome</keyword>
<evidence type="ECO:0000313" key="2">
    <source>
        <dbReference type="Proteomes" id="UP000796880"/>
    </source>
</evidence>
<reference evidence="1" key="1">
    <citation type="submission" date="2020-03" db="EMBL/GenBank/DDBJ databases">
        <title>A high-quality chromosome-level genome assembly of a woody plant with both climbing and erect habits, Rhamnella rubrinervis.</title>
        <authorList>
            <person name="Lu Z."/>
            <person name="Yang Y."/>
            <person name="Zhu X."/>
            <person name="Sun Y."/>
        </authorList>
    </citation>
    <scope>NUCLEOTIDE SEQUENCE</scope>
    <source>
        <strain evidence="1">BYM</strain>
        <tissue evidence="1">Leaf</tissue>
    </source>
</reference>
<accession>A0A8K0MQ39</accession>
<evidence type="ECO:0000313" key="1">
    <source>
        <dbReference type="EMBL" id="KAF3454024.1"/>
    </source>
</evidence>
<dbReference type="Proteomes" id="UP000796880">
    <property type="component" value="Unassembled WGS sequence"/>
</dbReference>
<dbReference type="OrthoDB" id="1671024at2759"/>
<organism evidence="1 2">
    <name type="scientific">Rhamnella rubrinervis</name>
    <dbReference type="NCBI Taxonomy" id="2594499"/>
    <lineage>
        <taxon>Eukaryota</taxon>
        <taxon>Viridiplantae</taxon>
        <taxon>Streptophyta</taxon>
        <taxon>Embryophyta</taxon>
        <taxon>Tracheophyta</taxon>
        <taxon>Spermatophyta</taxon>
        <taxon>Magnoliopsida</taxon>
        <taxon>eudicotyledons</taxon>
        <taxon>Gunneridae</taxon>
        <taxon>Pentapetalae</taxon>
        <taxon>rosids</taxon>
        <taxon>fabids</taxon>
        <taxon>Rosales</taxon>
        <taxon>Rhamnaceae</taxon>
        <taxon>rhamnoid group</taxon>
        <taxon>Rhamneae</taxon>
        <taxon>Rhamnella</taxon>
    </lineage>
</organism>
<proteinExistence type="predicted"/>
<comment type="caution">
    <text evidence="1">The sequence shown here is derived from an EMBL/GenBank/DDBJ whole genome shotgun (WGS) entry which is preliminary data.</text>
</comment>